<accession>A0A6I0F781</accession>
<evidence type="ECO:0000256" key="1">
    <source>
        <dbReference type="SAM" id="SignalP"/>
    </source>
</evidence>
<name>A0A6I0F781_9FIRM</name>
<dbReference type="EMBL" id="WBZC01000046">
    <property type="protein sequence ID" value="KAB3532738.1"/>
    <property type="molecule type" value="Genomic_DNA"/>
</dbReference>
<dbReference type="Proteomes" id="UP000432715">
    <property type="component" value="Unassembled WGS sequence"/>
</dbReference>
<gene>
    <name evidence="2" type="ORF">F8154_11360</name>
</gene>
<keyword evidence="3" id="KW-1185">Reference proteome</keyword>
<reference evidence="2 3" key="1">
    <citation type="submission" date="2019-10" db="EMBL/GenBank/DDBJ databases">
        <title>Alkaliphilus serpentinus sp. nov. and Alkaliphilus pronyensis sp. nov., two novel anaerobic alkaliphilic species isolated from the serpentinized-hosted hydrothermal field of the Prony Bay (New Caledonia).</title>
        <authorList>
            <person name="Postec A."/>
        </authorList>
    </citation>
    <scope>NUCLEOTIDE SEQUENCE [LARGE SCALE GENOMIC DNA]</scope>
    <source>
        <strain evidence="2 3">LacV</strain>
    </source>
</reference>
<feature type="chain" id="PRO_5026242635" evidence="1">
    <location>
        <begin position="28"/>
        <end position="186"/>
    </location>
</feature>
<feature type="signal peptide" evidence="1">
    <location>
        <begin position="1"/>
        <end position="27"/>
    </location>
</feature>
<sequence>MIKKIVMSFSVFLISITLIIGATTAYFTDGAPVEDTKFTFGTIDIDVSKNSEEDSDWLPVDGEDSNSKTVSWKFKNNGSNEVFLRAKINHEWVLAADNEVSSINGETNTNWILISTEWEENQGWYYYTGVVDPKEVIYLTFEVSIDTIEGFLGAEYKIDIEAEAIQASNNAAYYEWGTSIYGVPTQ</sequence>
<protein>
    <submittedName>
        <fullName evidence="2">Uncharacterized protein</fullName>
    </submittedName>
</protein>
<evidence type="ECO:0000313" key="3">
    <source>
        <dbReference type="Proteomes" id="UP000432715"/>
    </source>
</evidence>
<proteinExistence type="predicted"/>
<dbReference type="OrthoDB" id="2063096at2"/>
<organism evidence="2 3">
    <name type="scientific">Alkaliphilus pronyensis</name>
    <dbReference type="NCBI Taxonomy" id="1482732"/>
    <lineage>
        <taxon>Bacteria</taxon>
        <taxon>Bacillati</taxon>
        <taxon>Bacillota</taxon>
        <taxon>Clostridia</taxon>
        <taxon>Peptostreptococcales</taxon>
        <taxon>Natronincolaceae</taxon>
        <taxon>Alkaliphilus</taxon>
    </lineage>
</organism>
<dbReference type="RefSeq" id="WP_151861736.1">
    <property type="nucleotide sequence ID" value="NZ_WBZC01000046.1"/>
</dbReference>
<evidence type="ECO:0000313" key="2">
    <source>
        <dbReference type="EMBL" id="KAB3532738.1"/>
    </source>
</evidence>
<keyword evidence="1" id="KW-0732">Signal</keyword>
<dbReference type="AlphaFoldDB" id="A0A6I0F781"/>
<comment type="caution">
    <text evidence="2">The sequence shown here is derived from an EMBL/GenBank/DDBJ whole genome shotgun (WGS) entry which is preliminary data.</text>
</comment>